<accession>A0A183BN25</accession>
<proteinExistence type="predicted"/>
<feature type="compositionally biased region" description="Acidic residues" evidence="1">
    <location>
        <begin position="109"/>
        <end position="127"/>
    </location>
</feature>
<evidence type="ECO:0000256" key="1">
    <source>
        <dbReference type="SAM" id="MobiDB-lite"/>
    </source>
</evidence>
<reference evidence="2" key="1">
    <citation type="submission" date="2014-05" db="EMBL/GenBank/DDBJ databases">
        <title>The genome and life-stage specific transcriptomes of Globodera pallida elucidate key aspects of plant parasitism by a cyst nematode.</title>
        <authorList>
            <person name="Cotton J.A."/>
            <person name="Lilley C.J."/>
            <person name="Jones L.M."/>
            <person name="Kikuchi T."/>
            <person name="Reid A.J."/>
            <person name="Thorpe P."/>
            <person name="Tsai I.J."/>
            <person name="Beasley H."/>
            <person name="Blok V."/>
            <person name="Cock P.J.A."/>
            <person name="Van den Akker S.E."/>
            <person name="Holroyd N."/>
            <person name="Hunt M."/>
            <person name="Mantelin S."/>
            <person name="Naghra H."/>
            <person name="Pain A."/>
            <person name="Palomares-Rius J.E."/>
            <person name="Zarowiecki M."/>
            <person name="Berriman M."/>
            <person name="Jones J.T."/>
            <person name="Urwin P.E."/>
        </authorList>
    </citation>
    <scope>NUCLEOTIDE SEQUENCE [LARGE SCALE GENOMIC DNA]</scope>
    <source>
        <strain evidence="2">Lindley</strain>
    </source>
</reference>
<organism evidence="2 3">
    <name type="scientific">Globodera pallida</name>
    <name type="common">Potato cyst nematode worm</name>
    <name type="synonym">Heterodera pallida</name>
    <dbReference type="NCBI Taxonomy" id="36090"/>
    <lineage>
        <taxon>Eukaryota</taxon>
        <taxon>Metazoa</taxon>
        <taxon>Ecdysozoa</taxon>
        <taxon>Nematoda</taxon>
        <taxon>Chromadorea</taxon>
        <taxon>Rhabditida</taxon>
        <taxon>Tylenchina</taxon>
        <taxon>Tylenchomorpha</taxon>
        <taxon>Tylenchoidea</taxon>
        <taxon>Heteroderidae</taxon>
        <taxon>Heteroderinae</taxon>
        <taxon>Globodera</taxon>
    </lineage>
</organism>
<dbReference type="AlphaFoldDB" id="A0A183BN25"/>
<feature type="compositionally biased region" description="Acidic residues" evidence="1">
    <location>
        <begin position="263"/>
        <end position="283"/>
    </location>
</feature>
<protein>
    <submittedName>
        <fullName evidence="3">DNA polymerase delta subunit 3</fullName>
    </submittedName>
</protein>
<name>A0A183BN25_GLOPA</name>
<dbReference type="WBParaSite" id="GPLIN_000201100">
    <property type="protein sequence ID" value="GPLIN_000201100"/>
    <property type="gene ID" value="GPLIN_000201100"/>
</dbReference>
<feature type="compositionally biased region" description="Basic and acidic residues" evidence="1">
    <location>
        <begin position="304"/>
        <end position="322"/>
    </location>
</feature>
<evidence type="ECO:0000313" key="2">
    <source>
        <dbReference type="Proteomes" id="UP000050741"/>
    </source>
</evidence>
<feature type="region of interest" description="Disordered" evidence="1">
    <location>
        <begin position="95"/>
        <end position="127"/>
    </location>
</feature>
<sequence length="372" mass="42431">MLIKKEISQSKLMQEFLESNSTVSANYYLLGLLKEEPGKKHCAISLEFVFKADWMDQSAPVLFKGFLRDSEAENAYRICTKEIVTVGEQRKGRLQSDFRSLSPISQPKDEEDGEEVNEEAGDEEEMEESLELKKSKRKPFKLEQKIVSATYILRHTPLNAFQTQKLMQEFLESNSAVSANYYLLGLLKGEPGKKHCAISLEFVFKADWMDQTAPVLFKGFLRDSEAENAYRIWTKEIVTVGERRKGCLQLDFRSLSPILQLKDEEDGEEVNEEAGDEEEMEESLELKKSKRKPFKRPILFTPITKEEEKQQIVESRPCREKNSGSGDLPSAHPPAKRPMAQPIKRDTKQPKTNAAPKSGGSKQTTIFSFFKG</sequence>
<keyword evidence="2" id="KW-1185">Reference proteome</keyword>
<evidence type="ECO:0000313" key="3">
    <source>
        <dbReference type="WBParaSite" id="GPLIN_000201100"/>
    </source>
</evidence>
<reference evidence="3" key="2">
    <citation type="submission" date="2016-06" db="UniProtKB">
        <authorList>
            <consortium name="WormBaseParasite"/>
        </authorList>
    </citation>
    <scope>IDENTIFICATION</scope>
</reference>
<dbReference type="Proteomes" id="UP000050741">
    <property type="component" value="Unassembled WGS sequence"/>
</dbReference>
<feature type="region of interest" description="Disordered" evidence="1">
    <location>
        <begin position="263"/>
        <end position="372"/>
    </location>
</feature>
<feature type="compositionally biased region" description="Polar residues" evidence="1">
    <location>
        <begin position="360"/>
        <end position="372"/>
    </location>
</feature>